<feature type="region of interest" description="Disordered" evidence="1">
    <location>
        <begin position="514"/>
        <end position="545"/>
    </location>
</feature>
<name>A0A2A9NHP1_9AGAR</name>
<sequence>MSSPHPQYIEQDNVVYSGPNELPSYDELAVHNGPNSRFGRWRGWIEKRAAERYADLSPDDLRRRRARGWDIEQKPLPQPELPAKDAATEESLDTTPTSLHIQTSNLNIRDNPTPQLTPTLQPLPFTSQKLSNTHLRLSQFGSRFLPHATSRIRCLLPLMSDSLLLIGHDEGLSVLDMFPRELSETGRLVRKGPQEAQAKQIWTGEVVYQMTILEMEGVGADIPQGVVLALVGPEPETCKDAESRSLRMYNLASLVSLAKWALSSKGTVLNLHPKPAGNGSTQQSPSKKHRHQSSIARSLKSLIEPPSPTYPSDPSQPYQKLLSPISIASPGVSSRRPPSPNVSATRRSSNESSWEFIDSDNLPLCWANDYVPLTSPGSRLLNATVLSYALWSDENRRGRGGQLLAVATKTNILLYETPKGERAFHFVKEFYTPLPPRSVTFFQQNVQDVGRGNSHRRTDSSATVRSGNGNQRISQVPSVLQDYGTHLSLFVIFDKKAGWIRIADSAVGEMELFDESSLQPSSHGSSYPYPLSPRDSAMPSGSSSLGRRSRLSFEYHHGSGKWIPISRCEFPPETGVPPALSKVHMVTRGKQTQIVPCPLPATYASCMPLWIIHWQAPPSYVMARAVCCPMHEDDPQPPPSPSILQIMAFGEGGVEVEEVPISLLFQRKGKGKAPQTQGETAAAPTRAYVDLGVDAGFLSAGGHWDTFEGKYTRDWLTRSSSTSSDASASSESSIESEERAFRLKKQEGVYGWYCKGLQDWHIFWLGGSLEPFDADDEESQESLYG</sequence>
<dbReference type="STRING" id="703135.A0A2A9NHP1"/>
<gene>
    <name evidence="2" type="ORF">AMATHDRAFT_66791</name>
</gene>
<feature type="region of interest" description="Disordered" evidence="1">
    <location>
        <begin position="271"/>
        <end position="296"/>
    </location>
</feature>
<evidence type="ECO:0000256" key="1">
    <source>
        <dbReference type="SAM" id="MobiDB-lite"/>
    </source>
</evidence>
<feature type="region of interest" description="Disordered" evidence="1">
    <location>
        <begin position="449"/>
        <end position="470"/>
    </location>
</feature>
<reference evidence="2 3" key="1">
    <citation type="submission" date="2014-02" db="EMBL/GenBank/DDBJ databases">
        <title>Transposable element dynamics among asymbiotic and ectomycorrhizal Amanita fungi.</title>
        <authorList>
            <consortium name="DOE Joint Genome Institute"/>
            <person name="Hess J."/>
            <person name="Skrede I."/>
            <person name="Wolfe B."/>
            <person name="LaButti K."/>
            <person name="Ohm R.A."/>
            <person name="Grigoriev I.V."/>
            <person name="Pringle A."/>
        </authorList>
    </citation>
    <scope>NUCLEOTIDE SEQUENCE [LARGE SCALE GENOMIC DNA]</scope>
    <source>
        <strain evidence="2 3">SKay4041</strain>
    </source>
</reference>
<dbReference type="EMBL" id="KZ302091">
    <property type="protein sequence ID" value="PFH47801.1"/>
    <property type="molecule type" value="Genomic_DNA"/>
</dbReference>
<feature type="region of interest" description="Disordered" evidence="1">
    <location>
        <begin position="70"/>
        <end position="96"/>
    </location>
</feature>
<feature type="compositionally biased region" description="Low complexity" evidence="1">
    <location>
        <begin position="719"/>
        <end position="733"/>
    </location>
</feature>
<feature type="region of interest" description="Disordered" evidence="1">
    <location>
        <begin position="328"/>
        <end position="350"/>
    </location>
</feature>
<dbReference type="AlphaFoldDB" id="A0A2A9NHP1"/>
<accession>A0A2A9NHP1</accession>
<organism evidence="2 3">
    <name type="scientific">Amanita thiersii Skay4041</name>
    <dbReference type="NCBI Taxonomy" id="703135"/>
    <lineage>
        <taxon>Eukaryota</taxon>
        <taxon>Fungi</taxon>
        <taxon>Dikarya</taxon>
        <taxon>Basidiomycota</taxon>
        <taxon>Agaricomycotina</taxon>
        <taxon>Agaricomycetes</taxon>
        <taxon>Agaricomycetidae</taxon>
        <taxon>Agaricales</taxon>
        <taxon>Pluteineae</taxon>
        <taxon>Amanitaceae</taxon>
        <taxon>Amanita</taxon>
    </lineage>
</organism>
<feature type="compositionally biased region" description="Polar residues" evidence="1">
    <location>
        <begin position="516"/>
        <end position="525"/>
    </location>
</feature>
<dbReference type="Proteomes" id="UP000242287">
    <property type="component" value="Unassembled WGS sequence"/>
</dbReference>
<evidence type="ECO:0000313" key="2">
    <source>
        <dbReference type="EMBL" id="PFH47801.1"/>
    </source>
</evidence>
<dbReference type="OrthoDB" id="2590590at2759"/>
<keyword evidence="3" id="KW-1185">Reference proteome</keyword>
<proteinExistence type="predicted"/>
<feature type="compositionally biased region" description="Polar residues" evidence="1">
    <location>
        <begin position="460"/>
        <end position="470"/>
    </location>
</feature>
<evidence type="ECO:0000313" key="3">
    <source>
        <dbReference type="Proteomes" id="UP000242287"/>
    </source>
</evidence>
<feature type="region of interest" description="Disordered" evidence="1">
    <location>
        <begin position="718"/>
        <end position="737"/>
    </location>
</feature>
<protein>
    <submittedName>
        <fullName evidence="2">Uncharacterized protein</fullName>
    </submittedName>
</protein>